<dbReference type="Proteomes" id="UP000523601">
    <property type="component" value="Unassembled WGS sequence"/>
</dbReference>
<keyword evidence="4" id="KW-1185">Reference proteome</keyword>
<evidence type="ECO:0000256" key="1">
    <source>
        <dbReference type="SAM" id="MobiDB-lite"/>
    </source>
</evidence>
<dbReference type="RefSeq" id="WP_176853169.1">
    <property type="nucleotide sequence ID" value="NZ_JABCJD010000002.1"/>
</dbReference>
<proteinExistence type="predicted"/>
<feature type="region of interest" description="Disordered" evidence="1">
    <location>
        <begin position="60"/>
        <end position="80"/>
    </location>
</feature>
<gene>
    <name evidence="3" type="ORF">HJ526_04910</name>
    <name evidence="2" type="ORF">HJ536_10510</name>
</gene>
<dbReference type="EMBL" id="JABCJE010000003">
    <property type="protein sequence ID" value="NVO23785.1"/>
    <property type="molecule type" value="Genomic_DNA"/>
</dbReference>
<evidence type="ECO:0000313" key="5">
    <source>
        <dbReference type="Proteomes" id="UP000592216"/>
    </source>
</evidence>
<evidence type="ECO:0000313" key="3">
    <source>
        <dbReference type="EMBL" id="NVO26750.1"/>
    </source>
</evidence>
<name>A0A850QBG1_9RHOB</name>
<reference evidence="4 5" key="1">
    <citation type="submission" date="2020-04" db="EMBL/GenBank/DDBJ databases">
        <title>Donghicola sp., a member of the Rhodobacteraceae family isolated from mangrove forest in Thailand.</title>
        <authorList>
            <person name="Charoenyingcharoen P."/>
            <person name="Yukphan P."/>
        </authorList>
    </citation>
    <scope>NUCLEOTIDE SEQUENCE [LARGE SCALE GENOMIC DNA]</scope>
    <source>
        <strain evidence="2 5">B5-SW-15</strain>
        <strain evidence="3 4">C2-DW-16</strain>
    </source>
</reference>
<dbReference type="AlphaFoldDB" id="A0A850QBG1"/>
<evidence type="ECO:0000313" key="4">
    <source>
        <dbReference type="Proteomes" id="UP000523601"/>
    </source>
</evidence>
<dbReference type="Proteomes" id="UP000592216">
    <property type="component" value="Unassembled WGS sequence"/>
</dbReference>
<protein>
    <submittedName>
        <fullName evidence="2">Uncharacterized protein</fullName>
    </submittedName>
</protein>
<accession>A0A850QBG1</accession>
<comment type="caution">
    <text evidence="2">The sequence shown here is derived from an EMBL/GenBank/DDBJ whole genome shotgun (WGS) entry which is preliminary data.</text>
</comment>
<evidence type="ECO:0000313" key="2">
    <source>
        <dbReference type="EMBL" id="NVO23785.1"/>
    </source>
</evidence>
<organism evidence="2 5">
    <name type="scientific">Donghicola mangrovi</name>
    <dbReference type="NCBI Taxonomy" id="2729614"/>
    <lineage>
        <taxon>Bacteria</taxon>
        <taxon>Pseudomonadati</taxon>
        <taxon>Pseudomonadota</taxon>
        <taxon>Alphaproteobacteria</taxon>
        <taxon>Rhodobacterales</taxon>
        <taxon>Roseobacteraceae</taxon>
        <taxon>Donghicola</taxon>
    </lineage>
</organism>
<sequence length="80" mass="8568">MKRMKEWMAEVLIALVVLASFGFGLMAMGFALVVGLVIALAVRLVGPHLLAEAEKRASELREKAMNPTTGDTTEADHATA</sequence>
<dbReference type="EMBL" id="JABCJD010000002">
    <property type="protein sequence ID" value="NVO26750.1"/>
    <property type="molecule type" value="Genomic_DNA"/>
</dbReference>